<dbReference type="AlphaFoldDB" id="A0A843XB74"/>
<comment type="caution">
    <text evidence="1">The sequence shown here is derived from an EMBL/GenBank/DDBJ whole genome shotgun (WGS) entry which is preliminary data.</text>
</comment>
<reference evidence="1" key="1">
    <citation type="submission" date="2017-07" db="EMBL/GenBank/DDBJ databases">
        <title>Taro Niue Genome Assembly and Annotation.</title>
        <authorList>
            <person name="Atibalentja N."/>
            <person name="Keating K."/>
            <person name="Fields C.J."/>
        </authorList>
    </citation>
    <scope>NUCLEOTIDE SEQUENCE</scope>
    <source>
        <strain evidence="1">Niue_2</strain>
        <tissue evidence="1">Leaf</tissue>
    </source>
</reference>
<keyword evidence="2" id="KW-1185">Reference proteome</keyword>
<name>A0A843XB74_COLES</name>
<evidence type="ECO:0000313" key="1">
    <source>
        <dbReference type="EMBL" id="MQM16551.1"/>
    </source>
</evidence>
<dbReference type="Proteomes" id="UP000652761">
    <property type="component" value="Unassembled WGS sequence"/>
</dbReference>
<evidence type="ECO:0000313" key="2">
    <source>
        <dbReference type="Proteomes" id="UP000652761"/>
    </source>
</evidence>
<sequence length="74" mass="8354">MNLWGTTNQCEIQLKAENIHLNVVIEELAERLGKVESIVVESKQAESTPKLERYVQSSTSVIEPKEKEVVLDDS</sequence>
<protein>
    <submittedName>
        <fullName evidence="1">Uncharacterized protein</fullName>
    </submittedName>
</protein>
<accession>A0A843XB74</accession>
<dbReference type="EMBL" id="NMUH01007059">
    <property type="protein sequence ID" value="MQM16551.1"/>
    <property type="molecule type" value="Genomic_DNA"/>
</dbReference>
<gene>
    <name evidence="1" type="ORF">Taro_049509</name>
</gene>
<proteinExistence type="predicted"/>
<organism evidence="1 2">
    <name type="scientific">Colocasia esculenta</name>
    <name type="common">Wild taro</name>
    <name type="synonym">Arum esculentum</name>
    <dbReference type="NCBI Taxonomy" id="4460"/>
    <lineage>
        <taxon>Eukaryota</taxon>
        <taxon>Viridiplantae</taxon>
        <taxon>Streptophyta</taxon>
        <taxon>Embryophyta</taxon>
        <taxon>Tracheophyta</taxon>
        <taxon>Spermatophyta</taxon>
        <taxon>Magnoliopsida</taxon>
        <taxon>Liliopsida</taxon>
        <taxon>Araceae</taxon>
        <taxon>Aroideae</taxon>
        <taxon>Colocasieae</taxon>
        <taxon>Colocasia</taxon>
    </lineage>
</organism>